<proteinExistence type="predicted"/>
<protein>
    <submittedName>
        <fullName evidence="1">Uncharacterized protein</fullName>
    </submittedName>
</protein>
<keyword evidence="2" id="KW-1185">Reference proteome</keyword>
<accession>A0ACB7XEJ5</accession>
<dbReference type="EMBL" id="CM037160">
    <property type="protein sequence ID" value="KAH7839194.1"/>
    <property type="molecule type" value="Genomic_DNA"/>
</dbReference>
<comment type="caution">
    <text evidence="1">The sequence shown here is derived from an EMBL/GenBank/DDBJ whole genome shotgun (WGS) entry which is preliminary data.</text>
</comment>
<evidence type="ECO:0000313" key="1">
    <source>
        <dbReference type="EMBL" id="KAH7839194.1"/>
    </source>
</evidence>
<gene>
    <name evidence="1" type="ORF">Vadar_000958</name>
</gene>
<dbReference type="Proteomes" id="UP000828048">
    <property type="component" value="Chromosome 10"/>
</dbReference>
<name>A0ACB7XEJ5_9ERIC</name>
<sequence length="166" mass="18516">MNVGRPNETVAQVVGIIPPKFLRGKRRKRPYIVESEGGLLIVVRDGFELDFLGDYGHDPNFDPFNVDESRIDYGAEEFRLFTVDLNNGGGWKDKKSLGDIALFMGDNASISLQASKFSSIKANCIYYTDDCWEAYGSFKRGGGKDMVPLPLAKDVIHGELWWGGKC</sequence>
<organism evidence="1 2">
    <name type="scientific">Vaccinium darrowii</name>
    <dbReference type="NCBI Taxonomy" id="229202"/>
    <lineage>
        <taxon>Eukaryota</taxon>
        <taxon>Viridiplantae</taxon>
        <taxon>Streptophyta</taxon>
        <taxon>Embryophyta</taxon>
        <taxon>Tracheophyta</taxon>
        <taxon>Spermatophyta</taxon>
        <taxon>Magnoliopsida</taxon>
        <taxon>eudicotyledons</taxon>
        <taxon>Gunneridae</taxon>
        <taxon>Pentapetalae</taxon>
        <taxon>asterids</taxon>
        <taxon>Ericales</taxon>
        <taxon>Ericaceae</taxon>
        <taxon>Vaccinioideae</taxon>
        <taxon>Vaccinieae</taxon>
        <taxon>Vaccinium</taxon>
    </lineage>
</organism>
<evidence type="ECO:0000313" key="2">
    <source>
        <dbReference type="Proteomes" id="UP000828048"/>
    </source>
</evidence>
<reference evidence="1 2" key="1">
    <citation type="journal article" date="2021" name="Hortic Res">
        <title>High-quality reference genome and annotation aids understanding of berry development for evergreen blueberry (Vaccinium darrowii).</title>
        <authorList>
            <person name="Yu J."/>
            <person name="Hulse-Kemp A.M."/>
            <person name="Babiker E."/>
            <person name="Staton M."/>
        </authorList>
    </citation>
    <scope>NUCLEOTIDE SEQUENCE [LARGE SCALE GENOMIC DNA]</scope>
    <source>
        <strain evidence="2">cv. NJ 8807/NJ 8810</strain>
        <tissue evidence="1">Young leaf</tissue>
    </source>
</reference>